<name>A0A6L3SY57_9HYPH</name>
<dbReference type="SUPFAM" id="SSF51735">
    <property type="entry name" value="NAD(P)-binding Rossmann-fold domains"/>
    <property type="match status" value="1"/>
</dbReference>
<accession>A0A6L3SY57</accession>
<dbReference type="EMBL" id="VZZK01000011">
    <property type="protein sequence ID" value="KAB1078931.1"/>
    <property type="molecule type" value="Genomic_DNA"/>
</dbReference>
<evidence type="ECO:0000256" key="2">
    <source>
        <dbReference type="ARBA" id="ARBA00023002"/>
    </source>
</evidence>
<keyword evidence="2" id="KW-0560">Oxidoreductase</keyword>
<dbReference type="PRINTS" id="PR00081">
    <property type="entry name" value="GDHRDH"/>
</dbReference>
<dbReference type="Gene3D" id="3.40.50.720">
    <property type="entry name" value="NAD(P)-binding Rossmann-like Domain"/>
    <property type="match status" value="1"/>
</dbReference>
<comment type="similarity">
    <text evidence="1">Belongs to the short-chain dehydrogenases/reductases (SDR) family.</text>
</comment>
<dbReference type="Pfam" id="PF13561">
    <property type="entry name" value="adh_short_C2"/>
    <property type="match status" value="1"/>
</dbReference>
<dbReference type="CDD" id="cd05233">
    <property type="entry name" value="SDR_c"/>
    <property type="match status" value="1"/>
</dbReference>
<dbReference type="GO" id="GO:0016491">
    <property type="term" value="F:oxidoreductase activity"/>
    <property type="evidence" value="ECO:0007669"/>
    <property type="project" value="UniProtKB-KW"/>
</dbReference>
<reference evidence="3 4" key="1">
    <citation type="submission" date="2019-09" db="EMBL/GenBank/DDBJ databases">
        <title>YIM 48816 draft genome.</title>
        <authorList>
            <person name="Jiang L."/>
        </authorList>
    </citation>
    <scope>NUCLEOTIDE SEQUENCE [LARGE SCALE GENOMIC DNA]</scope>
    <source>
        <strain evidence="3 4">YIM 48816</strain>
    </source>
</reference>
<dbReference type="OrthoDB" id="9790146at2"/>
<organism evidence="3 4">
    <name type="scientific">Methylobacterium soli</name>
    <dbReference type="NCBI Taxonomy" id="553447"/>
    <lineage>
        <taxon>Bacteria</taxon>
        <taxon>Pseudomonadati</taxon>
        <taxon>Pseudomonadota</taxon>
        <taxon>Alphaproteobacteria</taxon>
        <taxon>Hyphomicrobiales</taxon>
        <taxon>Methylobacteriaceae</taxon>
        <taxon>Methylobacterium</taxon>
    </lineage>
</organism>
<proteinExistence type="inferred from homology"/>
<dbReference type="PRINTS" id="PR00080">
    <property type="entry name" value="SDRFAMILY"/>
</dbReference>
<dbReference type="AlphaFoldDB" id="A0A6L3SY57"/>
<protein>
    <submittedName>
        <fullName evidence="3">SDR family oxidoreductase</fullName>
    </submittedName>
</protein>
<dbReference type="Proteomes" id="UP000474159">
    <property type="component" value="Unassembled WGS sequence"/>
</dbReference>
<gene>
    <name evidence="3" type="ORF">F6X53_13075</name>
</gene>
<evidence type="ECO:0000313" key="3">
    <source>
        <dbReference type="EMBL" id="KAB1078931.1"/>
    </source>
</evidence>
<dbReference type="FunFam" id="3.40.50.720:FF:000084">
    <property type="entry name" value="Short-chain dehydrogenase reductase"/>
    <property type="match status" value="1"/>
</dbReference>
<evidence type="ECO:0000256" key="1">
    <source>
        <dbReference type="ARBA" id="ARBA00006484"/>
    </source>
</evidence>
<sequence length="237" mass="24901">MRTDRKVVVVTGASQGIGAGIVQAYRGLGYAVVANSRAIEPGPDPDIVAVAGDIAERAVVERVVEAAIDRFGRIDTLINNAGIFIGKPFTDYTVEEFERALHVNIAGFFHVTQRVVAQMLAQGRGHIVQITTTLVDQPIAGAPSGLAGLTKGGLAAVTRGLAIEYADRGIRVNAVAPGIIRTPMHAPDALAALAKLHPMGRLGEVGEVVEAILYLERAGFVTGEILNVDGGQHAGRW</sequence>
<dbReference type="InterPro" id="IPR002347">
    <property type="entry name" value="SDR_fam"/>
</dbReference>
<keyword evidence="4" id="KW-1185">Reference proteome</keyword>
<dbReference type="InterPro" id="IPR036291">
    <property type="entry name" value="NAD(P)-bd_dom_sf"/>
</dbReference>
<evidence type="ECO:0000313" key="4">
    <source>
        <dbReference type="Proteomes" id="UP000474159"/>
    </source>
</evidence>
<dbReference type="PANTHER" id="PTHR43639:SF1">
    <property type="entry name" value="SHORT-CHAIN DEHYDROGENASE_REDUCTASE FAMILY PROTEIN"/>
    <property type="match status" value="1"/>
</dbReference>
<dbReference type="PANTHER" id="PTHR43639">
    <property type="entry name" value="OXIDOREDUCTASE, SHORT-CHAIN DEHYDROGENASE/REDUCTASE FAMILY (AFU_ORTHOLOGUE AFUA_5G02870)"/>
    <property type="match status" value="1"/>
</dbReference>
<comment type="caution">
    <text evidence="3">The sequence shown here is derived from an EMBL/GenBank/DDBJ whole genome shotgun (WGS) entry which is preliminary data.</text>
</comment>
<dbReference type="RefSeq" id="WP_151000463.1">
    <property type="nucleotide sequence ID" value="NZ_BPQY01000004.1"/>
</dbReference>